<dbReference type="RefSeq" id="WP_229674200.1">
    <property type="nucleotide sequence ID" value="NZ_BMNA01000003.1"/>
</dbReference>
<dbReference type="AlphaFoldDB" id="A0A917SU39"/>
<reference evidence="2" key="1">
    <citation type="journal article" date="2014" name="Int. J. Syst. Evol. Microbiol.">
        <title>Complete genome sequence of Corynebacterium casei LMG S-19264T (=DSM 44701T), isolated from a smear-ripened cheese.</title>
        <authorList>
            <consortium name="US DOE Joint Genome Institute (JGI-PGF)"/>
            <person name="Walter F."/>
            <person name="Albersmeier A."/>
            <person name="Kalinowski J."/>
            <person name="Ruckert C."/>
        </authorList>
    </citation>
    <scope>NUCLEOTIDE SEQUENCE</scope>
    <source>
        <strain evidence="2">CGMCC 4.7308</strain>
    </source>
</reference>
<keyword evidence="3" id="KW-1185">Reference proteome</keyword>
<gene>
    <name evidence="2" type="ORF">GCM10011594_17270</name>
</gene>
<evidence type="ECO:0000313" key="2">
    <source>
        <dbReference type="EMBL" id="GGL97944.1"/>
    </source>
</evidence>
<comment type="caution">
    <text evidence="2">The sequence shown here is derived from an EMBL/GenBank/DDBJ whole genome shotgun (WGS) entry which is preliminary data.</text>
</comment>
<organism evidence="2 3">
    <name type="scientific">Nakamurella endophytica</name>
    <dbReference type="NCBI Taxonomy" id="1748367"/>
    <lineage>
        <taxon>Bacteria</taxon>
        <taxon>Bacillati</taxon>
        <taxon>Actinomycetota</taxon>
        <taxon>Actinomycetes</taxon>
        <taxon>Nakamurellales</taxon>
        <taxon>Nakamurellaceae</taxon>
        <taxon>Nakamurella</taxon>
    </lineage>
</organism>
<dbReference type="EMBL" id="BMNA01000003">
    <property type="protein sequence ID" value="GGL97944.1"/>
    <property type="molecule type" value="Genomic_DNA"/>
</dbReference>
<accession>A0A917SU39</accession>
<evidence type="ECO:0000256" key="1">
    <source>
        <dbReference type="SAM" id="MobiDB-lite"/>
    </source>
</evidence>
<feature type="compositionally biased region" description="Acidic residues" evidence="1">
    <location>
        <begin position="221"/>
        <end position="230"/>
    </location>
</feature>
<evidence type="ECO:0000313" key="3">
    <source>
        <dbReference type="Proteomes" id="UP000655208"/>
    </source>
</evidence>
<name>A0A917SU39_9ACTN</name>
<proteinExistence type="predicted"/>
<sequence length="254" mass="26900">MLRFDGAIAGMGTAEGTRFVVGLWPRSPFGLLVDMMVERRDGHRVLLAPTGAAAGFIAATYRFDEVRVGPTTVTIRGARWTVTGPDLELQWTVGRRPLLGLLLRAVPRPLARARWWATVLDPIARRILPGVRTRGTAGNDRREWYGALDLHRIIELSGRFEGRDLGELRPVEPPVRFGFGSTPTAPSLTRVVSTVAGRRGGADPVVGGADGTDAAGSADGTADETPDGTADEARNGTPDGTADGSTGRGGPVRG</sequence>
<feature type="compositionally biased region" description="Low complexity" evidence="1">
    <location>
        <begin position="202"/>
        <end position="220"/>
    </location>
</feature>
<dbReference type="Proteomes" id="UP000655208">
    <property type="component" value="Unassembled WGS sequence"/>
</dbReference>
<feature type="region of interest" description="Disordered" evidence="1">
    <location>
        <begin position="195"/>
        <end position="254"/>
    </location>
</feature>
<reference evidence="2" key="2">
    <citation type="submission" date="2020-09" db="EMBL/GenBank/DDBJ databases">
        <authorList>
            <person name="Sun Q."/>
            <person name="Zhou Y."/>
        </authorList>
    </citation>
    <scope>NUCLEOTIDE SEQUENCE</scope>
    <source>
        <strain evidence="2">CGMCC 4.7308</strain>
    </source>
</reference>
<protein>
    <submittedName>
        <fullName evidence="2">Uncharacterized protein</fullName>
    </submittedName>
</protein>